<dbReference type="RefSeq" id="WP_153289408.1">
    <property type="nucleotide sequence ID" value="NZ_CP045643.1"/>
</dbReference>
<evidence type="ECO:0000256" key="2">
    <source>
        <dbReference type="SAM" id="Phobius"/>
    </source>
</evidence>
<feature type="transmembrane region" description="Helical" evidence="2">
    <location>
        <begin position="41"/>
        <end position="61"/>
    </location>
</feature>
<accession>A0A5Q0LDG3</accession>
<feature type="transmembrane region" description="Helical" evidence="2">
    <location>
        <begin position="213"/>
        <end position="238"/>
    </location>
</feature>
<dbReference type="EMBL" id="CP045643">
    <property type="protein sequence ID" value="QFZ75132.1"/>
    <property type="molecule type" value="Genomic_DNA"/>
</dbReference>
<gene>
    <name evidence="3" type="ORF">GFH48_19310</name>
</gene>
<dbReference type="AlphaFoldDB" id="A0A5Q0LDG3"/>
<evidence type="ECO:0000256" key="1">
    <source>
        <dbReference type="SAM" id="MobiDB-lite"/>
    </source>
</evidence>
<feature type="transmembrane region" description="Helical" evidence="2">
    <location>
        <begin position="139"/>
        <end position="161"/>
    </location>
</feature>
<sequence length="266" mass="28322">MIAPIPKDIPDLPPIPGIAALAPYNVPSTAVVAPVYRPLAAAFRLLAAMTAAAGIAIDLYLGSPAHVLSYFAAQSNLLAAVVLAASARRAWMARRPLPAALTGGTLLYVLITGLVYHLHLANRPGGFSMTGETASLHGWQALANLVLYTVTPVAVVIDWLLLTRPAPLAMRYATTWLVYPLVYLAFCLTRGAMLSPGTTERYLYPFVDADRHGYVGILGNTAILGVAFYALALLVVALDHLRPDPLRHGGRRPENRISSPATGGLK</sequence>
<feature type="region of interest" description="Disordered" evidence="1">
    <location>
        <begin position="247"/>
        <end position="266"/>
    </location>
</feature>
<feature type="transmembrane region" description="Helical" evidence="2">
    <location>
        <begin position="99"/>
        <end position="119"/>
    </location>
</feature>
<proteinExistence type="predicted"/>
<keyword evidence="2" id="KW-1133">Transmembrane helix</keyword>
<protein>
    <submittedName>
        <fullName evidence="3">Integral membrane regulator</fullName>
    </submittedName>
</protein>
<keyword evidence="2" id="KW-0472">Membrane</keyword>
<feature type="compositionally biased region" description="Polar residues" evidence="1">
    <location>
        <begin position="256"/>
        <end position="266"/>
    </location>
</feature>
<feature type="transmembrane region" description="Helical" evidence="2">
    <location>
        <begin position="173"/>
        <end position="193"/>
    </location>
</feature>
<keyword evidence="2" id="KW-0812">Transmembrane</keyword>
<evidence type="ECO:0000313" key="3">
    <source>
        <dbReference type="EMBL" id="QFZ75132.1"/>
    </source>
</evidence>
<dbReference type="Proteomes" id="UP000326179">
    <property type="component" value="Chromosome"/>
</dbReference>
<dbReference type="KEGG" id="sfy:GFH48_19310"/>
<name>A0A5Q0LDG3_9ACTN</name>
<evidence type="ECO:0000313" key="4">
    <source>
        <dbReference type="Proteomes" id="UP000326179"/>
    </source>
</evidence>
<dbReference type="NCBIfam" id="NF038065">
    <property type="entry name" value="Pr6Pr"/>
    <property type="match status" value="1"/>
</dbReference>
<feature type="transmembrane region" description="Helical" evidence="2">
    <location>
        <begin position="67"/>
        <end position="87"/>
    </location>
</feature>
<organism evidence="3 4">
    <name type="scientific">Streptomyces fagopyri</name>
    <dbReference type="NCBI Taxonomy" id="2662397"/>
    <lineage>
        <taxon>Bacteria</taxon>
        <taxon>Bacillati</taxon>
        <taxon>Actinomycetota</taxon>
        <taxon>Actinomycetes</taxon>
        <taxon>Kitasatosporales</taxon>
        <taxon>Streptomycetaceae</taxon>
        <taxon>Streptomyces</taxon>
    </lineage>
</organism>
<reference evidence="3 4" key="1">
    <citation type="submission" date="2019-10" db="EMBL/GenBank/DDBJ databases">
        <title>A novel species.</title>
        <authorList>
            <person name="Gao J."/>
        </authorList>
    </citation>
    <scope>NUCLEOTIDE SEQUENCE [LARGE SCALE GENOMIC DNA]</scope>
    <source>
        <strain evidence="3 4">QMT-28</strain>
    </source>
</reference>
<keyword evidence="4" id="KW-1185">Reference proteome</keyword>
<dbReference type="InterPro" id="IPR049713">
    <property type="entry name" value="Pr6Pr-like"/>
</dbReference>